<keyword evidence="2" id="KW-1185">Reference proteome</keyword>
<protein>
    <submittedName>
        <fullName evidence="1">Uncharacterized protein</fullName>
    </submittedName>
</protein>
<dbReference type="EMBL" id="CAKJTJ010000011">
    <property type="protein sequence ID" value="CAG9621542.1"/>
    <property type="molecule type" value="Genomic_DNA"/>
</dbReference>
<reference evidence="1 2" key="1">
    <citation type="submission" date="2021-10" db="EMBL/GenBank/DDBJ databases">
        <authorList>
            <person name="Criscuolo A."/>
        </authorList>
    </citation>
    <scope>NUCLEOTIDE SEQUENCE [LARGE SCALE GENOMIC DNA]</scope>
    <source>
        <strain evidence="2">CIP 111883</strain>
    </source>
</reference>
<proteinExistence type="predicted"/>
<name>A0ABM8YP72_9BACI</name>
<evidence type="ECO:0000313" key="2">
    <source>
        <dbReference type="Proteomes" id="UP000789833"/>
    </source>
</evidence>
<gene>
    <name evidence="1" type="ORF">BACCIP111883_02315</name>
</gene>
<evidence type="ECO:0000313" key="1">
    <source>
        <dbReference type="EMBL" id="CAG9621542.1"/>
    </source>
</evidence>
<accession>A0ABM8YP72</accession>
<organism evidence="1 2">
    <name type="scientific">Sutcliffiella rhizosphaerae</name>
    <dbReference type="NCBI Taxonomy" id="2880967"/>
    <lineage>
        <taxon>Bacteria</taxon>
        <taxon>Bacillati</taxon>
        <taxon>Bacillota</taxon>
        <taxon>Bacilli</taxon>
        <taxon>Bacillales</taxon>
        <taxon>Bacillaceae</taxon>
        <taxon>Sutcliffiella</taxon>
    </lineage>
</organism>
<comment type="caution">
    <text evidence="1">The sequence shown here is derived from an EMBL/GenBank/DDBJ whole genome shotgun (WGS) entry which is preliminary data.</text>
</comment>
<dbReference type="Proteomes" id="UP000789833">
    <property type="component" value="Unassembled WGS sequence"/>
</dbReference>
<dbReference type="RefSeq" id="WP_230501426.1">
    <property type="nucleotide sequence ID" value="NZ_CAKJTJ010000011.1"/>
</dbReference>
<sequence length="287" mass="33447">MEKFIMQKWMEYSSDLHFVAGQITRDGKLLFIETELTELDFFERPVPKSNWTVRIMDGDKIETIELKNVPLIPTEIDLFTDGTLLIVQGRCLKDGNFIERNARRYNPNGQLMEAFALGDGISKVQIDESNTIWVSYFDEGIFGNCGWDEPMGSSGLVAYSSSGEKLWGADEYGICDTYALNVQSSKEVYFYYYDDFYLVKLADRVEESRHRIEGENTLDQFIVAEEELIAQVDINTLMRYQKRKYTYKPKEKLILLDEKGQRILGDIFMRGRYIYAIGKNAIYRREF</sequence>